<dbReference type="Pfam" id="PF05988">
    <property type="entry name" value="DUF899"/>
    <property type="match status" value="1"/>
</dbReference>
<gene>
    <name evidence="1" type="ORF">GC106_25790</name>
</gene>
<comment type="caution">
    <text evidence="1">The sequence shown here is derived from an EMBL/GenBank/DDBJ whole genome shotgun (WGS) entry which is preliminary data.</text>
</comment>
<dbReference type="InterPro" id="IPR036249">
    <property type="entry name" value="Thioredoxin-like_sf"/>
</dbReference>
<sequence length="244" mass="28027">MTTALPPVVSRQEWLAARKALLAKEKEATKVRDRLNAERRRLPMVRVEKDYVFTGPDGELSFAELFEGRRQLYVHHFMWRDEIDSGCPSCTAAAHLNFTPQMLSHLHSLDITFAAISRAPAEKVLAYKQKNGWTFPFYSSHGSDFNYDMHASLDESRQPVEYNYLSKQELNSRGFTDDMLTGDWAANSVFLRDGDTVYHTYSAYARGLDHLFTPYNFIDFTPYGRQEPWEDSPQGWPKQGAVLG</sequence>
<dbReference type="Proteomes" id="UP000763557">
    <property type="component" value="Unassembled WGS sequence"/>
</dbReference>
<name>A0ABX2F3D1_9PSEU</name>
<reference evidence="1 2" key="1">
    <citation type="submission" date="2020-01" db="EMBL/GenBank/DDBJ databases">
        <title>Kibdelosporangium persica a novel Actinomycetes from a hot desert in Iran.</title>
        <authorList>
            <person name="Safaei N."/>
            <person name="Zaburannyi N."/>
            <person name="Mueller R."/>
            <person name="Wink J."/>
        </authorList>
    </citation>
    <scope>NUCLEOTIDE SEQUENCE [LARGE SCALE GENOMIC DNA]</scope>
    <source>
        <strain evidence="1 2">4NS15</strain>
    </source>
</reference>
<keyword evidence="2" id="KW-1185">Reference proteome</keyword>
<proteinExistence type="predicted"/>
<evidence type="ECO:0000313" key="1">
    <source>
        <dbReference type="EMBL" id="NRN65368.1"/>
    </source>
</evidence>
<dbReference type="EMBL" id="JAAATY010000006">
    <property type="protein sequence ID" value="NRN65368.1"/>
    <property type="molecule type" value="Genomic_DNA"/>
</dbReference>
<evidence type="ECO:0000313" key="2">
    <source>
        <dbReference type="Proteomes" id="UP000763557"/>
    </source>
</evidence>
<organism evidence="1 2">
    <name type="scientific">Kibdelosporangium persicum</name>
    <dbReference type="NCBI Taxonomy" id="2698649"/>
    <lineage>
        <taxon>Bacteria</taxon>
        <taxon>Bacillati</taxon>
        <taxon>Actinomycetota</taxon>
        <taxon>Actinomycetes</taxon>
        <taxon>Pseudonocardiales</taxon>
        <taxon>Pseudonocardiaceae</taxon>
        <taxon>Kibdelosporangium</taxon>
    </lineage>
</organism>
<accession>A0ABX2F3D1</accession>
<dbReference type="RefSeq" id="WP_173129229.1">
    <property type="nucleotide sequence ID" value="NZ_CBCSGW010000005.1"/>
</dbReference>
<protein>
    <submittedName>
        <fullName evidence="1">Dithiol-disulfide oxidoreductase, DUF899 family</fullName>
    </submittedName>
</protein>
<dbReference type="InterPro" id="IPR010296">
    <property type="entry name" value="DUF899_thioredox"/>
</dbReference>
<dbReference type="SUPFAM" id="SSF52833">
    <property type="entry name" value="Thioredoxin-like"/>
    <property type="match status" value="1"/>
</dbReference>